<dbReference type="InterPro" id="IPR000243">
    <property type="entry name" value="Pept_T1A_subB"/>
</dbReference>
<protein>
    <recommendedName>
        <fullName evidence="3">proteasome endopeptidase complex</fullName>
        <ecNumber evidence="3">3.4.25.1</ecNumber>
    </recommendedName>
</protein>
<keyword evidence="8" id="KW-0647">Proteasome</keyword>
<name>A0A448WLQ5_9PLAT</name>
<dbReference type="Pfam" id="PF00227">
    <property type="entry name" value="Proteasome"/>
    <property type="match status" value="1"/>
</dbReference>
<dbReference type="Gene3D" id="3.60.20.10">
    <property type="entry name" value="Glutamine Phosphoribosylpyrophosphate, subunit 1, domain 1"/>
    <property type="match status" value="1"/>
</dbReference>
<dbReference type="InterPro" id="IPR029055">
    <property type="entry name" value="Ntn_hydrolases_N"/>
</dbReference>
<evidence type="ECO:0000256" key="2">
    <source>
        <dbReference type="ARBA" id="ARBA00004123"/>
    </source>
</evidence>
<dbReference type="GO" id="GO:0005737">
    <property type="term" value="C:cytoplasm"/>
    <property type="evidence" value="ECO:0007669"/>
    <property type="project" value="TreeGrafter"/>
</dbReference>
<dbReference type="SUPFAM" id="SSF56300">
    <property type="entry name" value="Metallo-dependent phosphatases"/>
    <property type="match status" value="1"/>
</dbReference>
<dbReference type="CDD" id="cd03761">
    <property type="entry name" value="proteasome_beta_type_5"/>
    <property type="match status" value="1"/>
</dbReference>
<evidence type="ECO:0000313" key="12">
    <source>
        <dbReference type="EMBL" id="VEL14813.1"/>
    </source>
</evidence>
<dbReference type="PRINTS" id="PR00141">
    <property type="entry name" value="PROTEASOME"/>
</dbReference>
<keyword evidence="13" id="KW-1185">Reference proteome</keyword>
<dbReference type="EMBL" id="CAAALY010022421">
    <property type="protein sequence ID" value="VEL14813.1"/>
    <property type="molecule type" value="Genomic_DNA"/>
</dbReference>
<dbReference type="InterPro" id="IPR029052">
    <property type="entry name" value="Metallo-depent_PP-like"/>
</dbReference>
<dbReference type="InterPro" id="IPR001353">
    <property type="entry name" value="Proteasome_sua/b"/>
</dbReference>
<dbReference type="InterPro" id="IPR004843">
    <property type="entry name" value="Calcineurin-like_PHP"/>
</dbReference>
<evidence type="ECO:0000259" key="11">
    <source>
        <dbReference type="Pfam" id="PF00149"/>
    </source>
</evidence>
<dbReference type="GO" id="GO:0051603">
    <property type="term" value="P:proteolysis involved in protein catabolic process"/>
    <property type="evidence" value="ECO:0007669"/>
    <property type="project" value="InterPro"/>
</dbReference>
<accession>A0A448WLQ5</accession>
<proteinExistence type="predicted"/>
<dbReference type="SUPFAM" id="SSF56235">
    <property type="entry name" value="N-terminal nucleophile aminohydrolases (Ntn hydrolases)"/>
    <property type="match status" value="1"/>
</dbReference>
<evidence type="ECO:0000256" key="6">
    <source>
        <dbReference type="ARBA" id="ARBA00022698"/>
    </source>
</evidence>
<dbReference type="GO" id="GO:0005634">
    <property type="term" value="C:nucleus"/>
    <property type="evidence" value="ECO:0007669"/>
    <property type="project" value="UniProtKB-SubCell"/>
</dbReference>
<reference evidence="12" key="1">
    <citation type="submission" date="2018-11" db="EMBL/GenBank/DDBJ databases">
        <authorList>
            <consortium name="Pathogen Informatics"/>
        </authorList>
    </citation>
    <scope>NUCLEOTIDE SEQUENCE</scope>
</reference>
<dbReference type="Gene3D" id="3.60.21.10">
    <property type="match status" value="1"/>
</dbReference>
<dbReference type="GO" id="GO:0004298">
    <property type="term" value="F:threonine-type endopeptidase activity"/>
    <property type="evidence" value="ECO:0007669"/>
    <property type="project" value="UniProtKB-KW"/>
</dbReference>
<dbReference type="Pfam" id="PF00149">
    <property type="entry name" value="Metallophos"/>
    <property type="match status" value="1"/>
</dbReference>
<evidence type="ECO:0000313" key="13">
    <source>
        <dbReference type="Proteomes" id="UP000784294"/>
    </source>
</evidence>
<comment type="subcellular location">
    <subcellularLocation>
        <location evidence="2">Nucleus</location>
    </subcellularLocation>
</comment>
<dbReference type="OrthoDB" id="37597at2759"/>
<organism evidence="12 13">
    <name type="scientific">Protopolystoma xenopodis</name>
    <dbReference type="NCBI Taxonomy" id="117903"/>
    <lineage>
        <taxon>Eukaryota</taxon>
        <taxon>Metazoa</taxon>
        <taxon>Spiralia</taxon>
        <taxon>Lophotrochozoa</taxon>
        <taxon>Platyhelminthes</taxon>
        <taxon>Monogenea</taxon>
        <taxon>Polyopisthocotylea</taxon>
        <taxon>Polystomatidea</taxon>
        <taxon>Polystomatidae</taxon>
        <taxon>Protopolystoma</taxon>
    </lineage>
</organism>
<evidence type="ECO:0000256" key="7">
    <source>
        <dbReference type="ARBA" id="ARBA00022801"/>
    </source>
</evidence>
<evidence type="ECO:0000256" key="5">
    <source>
        <dbReference type="ARBA" id="ARBA00022670"/>
    </source>
</evidence>
<sequence length="426" mass="48045">MLLSGSAPAKITHLDETNLYMPRYAGDFLKPIENGVQCDNVKIHFAHGTTTLAFKYQGGIIVAADSRASMGSYMASSTMKKIIEINKYLLGTIAGGAADCQFWQKVLTKHCALFELRNKERISVAAASKLLANMIYNYKGMGLSMGMMIAGYDKTGPSLYYVDDSGSRLSGPCFSIGSGSTYAYGVMDSGHKHDLTDEEAYELGRRSIYHATYRDAASGGFANLYHMKEDGYIFIGQYDVRILSHSLALFRGVFAFIQGPRLPTFSLRSLLHLWFYNREWQMERAFHTAMFIHNPDVVFILGDLIDEGQFASVVEFEQYAMRFKRIFLSYKHPVVKLVTGNHDIGFHDRITKARDRLFRNLFYGTPNASAVRLWSRNGVHFIFLNSMTFEGDDCNLCFESESSLLVIKRHFDCLQDALASQKSHCN</sequence>
<dbReference type="PANTHER" id="PTHR32194">
    <property type="entry name" value="METALLOPROTEASE TLDD"/>
    <property type="match status" value="1"/>
</dbReference>
<evidence type="ECO:0000256" key="3">
    <source>
        <dbReference type="ARBA" id="ARBA00012039"/>
    </source>
</evidence>
<dbReference type="EC" id="3.4.25.1" evidence="3"/>
<dbReference type="PROSITE" id="PS00854">
    <property type="entry name" value="PROTEASOME_BETA_1"/>
    <property type="match status" value="1"/>
</dbReference>
<dbReference type="PROSITE" id="PS51476">
    <property type="entry name" value="PROTEASOME_BETA_2"/>
    <property type="match status" value="1"/>
</dbReference>
<dbReference type="AlphaFoldDB" id="A0A448WLQ5"/>
<keyword evidence="5" id="KW-0645">Protease</keyword>
<dbReference type="GO" id="GO:0005839">
    <property type="term" value="C:proteasome core complex"/>
    <property type="evidence" value="ECO:0007669"/>
    <property type="project" value="InterPro"/>
</dbReference>
<keyword evidence="6" id="KW-0888">Threonine protease</keyword>
<keyword evidence="7" id="KW-0378">Hydrolase</keyword>
<keyword evidence="4" id="KW-0963">Cytoplasm</keyword>
<comment type="catalytic activity">
    <reaction evidence="1">
        <text>Cleavage of peptide bonds with very broad specificity.</text>
        <dbReference type="EC" id="3.4.25.1"/>
    </reaction>
</comment>
<dbReference type="InterPro" id="IPR016050">
    <property type="entry name" value="Proteasome_bsu_CS"/>
</dbReference>
<evidence type="ECO:0000256" key="8">
    <source>
        <dbReference type="ARBA" id="ARBA00022942"/>
    </source>
</evidence>
<feature type="non-terminal residue" evidence="12">
    <location>
        <position position="426"/>
    </location>
</feature>
<dbReference type="Proteomes" id="UP000784294">
    <property type="component" value="Unassembled WGS sequence"/>
</dbReference>
<gene>
    <name evidence="12" type="ORF">PXEA_LOCUS8253</name>
</gene>
<keyword evidence="9" id="KW-0865">Zymogen</keyword>
<evidence type="ECO:0000256" key="4">
    <source>
        <dbReference type="ARBA" id="ARBA00022490"/>
    </source>
</evidence>
<evidence type="ECO:0000256" key="9">
    <source>
        <dbReference type="ARBA" id="ARBA00023145"/>
    </source>
</evidence>
<dbReference type="PANTHER" id="PTHR32194:SF3">
    <property type="entry name" value="PROTEASOME SUBUNIT BETA"/>
    <property type="match status" value="1"/>
</dbReference>
<feature type="domain" description="Calcineurin-like phosphoesterase" evidence="11">
    <location>
        <begin position="284"/>
        <end position="360"/>
    </location>
</feature>
<feature type="active site" description="Nucleophile" evidence="10">
    <location>
        <position position="49"/>
    </location>
</feature>
<comment type="caution">
    <text evidence="12">The sequence shown here is derived from an EMBL/GenBank/DDBJ whole genome shotgun (WGS) entry which is preliminary data.</text>
</comment>
<evidence type="ECO:0000256" key="1">
    <source>
        <dbReference type="ARBA" id="ARBA00001198"/>
    </source>
</evidence>
<evidence type="ECO:0000256" key="10">
    <source>
        <dbReference type="PIRSR" id="PIRSR600243-1"/>
    </source>
</evidence>
<dbReference type="InterPro" id="IPR023333">
    <property type="entry name" value="Proteasome_suB-type"/>
</dbReference>